<gene>
    <name evidence="1" type="ORF">sL5_10850</name>
</gene>
<dbReference type="EMBL" id="BNGU01000073">
    <property type="protein sequence ID" value="GHM60092.1"/>
    <property type="molecule type" value="Genomic_DNA"/>
</dbReference>
<proteinExistence type="predicted"/>
<accession>A0A8J3MND4</accession>
<sequence>MSDIIFIWLGGPLLEEYLVNISNYSKVFSDFQVELIVNDSSLHLLRKKQLVSTDFSYYDILLKRGITVIHYQEVIESIKKIYESDGQLLENLKKLERIILTEENGLHNYAAASDIIRGIRLLKGGIYIDLDVTLDTKLAQQNIKELEKLLFKYDQQYPKLVLSYFALNEKNMIDSYIINAPKNSEVVKKFLDYVVINYRIAKNVILFARMGNEGSKFSLLDIKRVTQQFPLKRLFIKKSNVEEIKKMIPYNYSVKNESFLVYITLPYELTNDTINCVDYNNEKFYQVYINSSSRNKYKNAARANITAMTSGPRVWIQALKKEFQEEFDILNKGKNICQYEFSLTTGWAAFPILVAPIERDKYIIEEKNLNNYGMTHKRDNYWMKDVNVISGINTNKGKFFEC</sequence>
<evidence type="ECO:0000313" key="2">
    <source>
        <dbReference type="Proteomes" id="UP000637906"/>
    </source>
</evidence>
<dbReference type="InterPro" id="IPR029044">
    <property type="entry name" value="Nucleotide-diphossugar_trans"/>
</dbReference>
<dbReference type="Pfam" id="PF04488">
    <property type="entry name" value="Gly_transf_sug"/>
    <property type="match status" value="1"/>
</dbReference>
<comment type="caution">
    <text evidence="1">The sequence shown here is derived from an EMBL/GenBank/DDBJ whole genome shotgun (WGS) entry which is preliminary data.</text>
</comment>
<evidence type="ECO:0000313" key="1">
    <source>
        <dbReference type="EMBL" id="GHM60092.1"/>
    </source>
</evidence>
<reference evidence="1 2" key="1">
    <citation type="journal article" date="2021" name="Microb. Ecol.">
        <title>Candidatus Mesenet longicola: Novel Endosymbionts of Brontispa longissima that Induce Cytoplasmic Incompatibility.</title>
        <authorList>
            <person name="Takano S."/>
            <person name="Gotoh Y."/>
            <person name="Hayashi T."/>
        </authorList>
    </citation>
    <scope>NUCLEOTIDE SEQUENCE [LARGE SCALE GENOMIC DNA]</scope>
    <source>
        <strain evidence="1">L5</strain>
    </source>
</reference>
<dbReference type="InterPro" id="IPR007577">
    <property type="entry name" value="GlycoTrfase_DXD_sugar-bd_CS"/>
</dbReference>
<organism evidence="1 2">
    <name type="scientific">Candidatus Mesenet longicola</name>
    <dbReference type="NCBI Taxonomy" id="1892558"/>
    <lineage>
        <taxon>Bacteria</taxon>
        <taxon>Pseudomonadati</taxon>
        <taxon>Pseudomonadota</taxon>
        <taxon>Alphaproteobacteria</taxon>
        <taxon>Rickettsiales</taxon>
        <taxon>Anaplasmataceae</taxon>
        <taxon>Candidatus Mesenet</taxon>
    </lineage>
</organism>
<keyword evidence="2" id="KW-1185">Reference proteome</keyword>
<name>A0A8J3MND4_9RICK</name>
<dbReference type="AlphaFoldDB" id="A0A8J3MND4"/>
<protein>
    <submittedName>
        <fullName evidence="1">Uncharacterized protein</fullName>
    </submittedName>
</protein>
<dbReference type="SUPFAM" id="SSF53448">
    <property type="entry name" value="Nucleotide-diphospho-sugar transferases"/>
    <property type="match status" value="1"/>
</dbReference>
<dbReference type="Gene3D" id="3.90.550.20">
    <property type="match status" value="1"/>
</dbReference>
<dbReference type="Proteomes" id="UP000637906">
    <property type="component" value="Unassembled WGS sequence"/>
</dbReference>